<sequence>MTSRNGNVNQLNRRRISNAIPLSSSYLQTPMSSGYAPPLPVRRISPTSYGSRMGMGMGMGSYYSPYSR</sequence>
<comment type="caution">
    <text evidence="1">The sequence shown here is derived from an EMBL/GenBank/DDBJ whole genome shotgun (WGS) entry which is preliminary data.</text>
</comment>
<gene>
    <name evidence="1" type="ORF">JTE90_028394</name>
</gene>
<proteinExistence type="predicted"/>
<evidence type="ECO:0000313" key="1">
    <source>
        <dbReference type="EMBL" id="KAG8170379.1"/>
    </source>
</evidence>
<accession>A0AAV6TEZ8</accession>
<dbReference type="Proteomes" id="UP000827092">
    <property type="component" value="Unassembled WGS sequence"/>
</dbReference>
<organism evidence="1 2">
    <name type="scientific">Oedothorax gibbosus</name>
    <dbReference type="NCBI Taxonomy" id="931172"/>
    <lineage>
        <taxon>Eukaryota</taxon>
        <taxon>Metazoa</taxon>
        <taxon>Ecdysozoa</taxon>
        <taxon>Arthropoda</taxon>
        <taxon>Chelicerata</taxon>
        <taxon>Arachnida</taxon>
        <taxon>Araneae</taxon>
        <taxon>Araneomorphae</taxon>
        <taxon>Entelegynae</taxon>
        <taxon>Araneoidea</taxon>
        <taxon>Linyphiidae</taxon>
        <taxon>Erigoninae</taxon>
        <taxon>Oedothorax</taxon>
    </lineage>
</organism>
<keyword evidence="2" id="KW-1185">Reference proteome</keyword>
<dbReference type="EMBL" id="JAFNEN010005583">
    <property type="protein sequence ID" value="KAG8170379.1"/>
    <property type="molecule type" value="Genomic_DNA"/>
</dbReference>
<name>A0AAV6TEZ8_9ARAC</name>
<protein>
    <submittedName>
        <fullName evidence="1">Uncharacterized protein</fullName>
    </submittedName>
</protein>
<evidence type="ECO:0000313" key="2">
    <source>
        <dbReference type="Proteomes" id="UP000827092"/>
    </source>
</evidence>
<reference evidence="1 2" key="1">
    <citation type="journal article" date="2022" name="Nat. Ecol. Evol.">
        <title>A masculinizing supergene underlies an exaggerated male reproductive morph in a spider.</title>
        <authorList>
            <person name="Hendrickx F."/>
            <person name="De Corte Z."/>
            <person name="Sonet G."/>
            <person name="Van Belleghem S.M."/>
            <person name="Kostlbacher S."/>
            <person name="Vangestel C."/>
        </authorList>
    </citation>
    <scope>NUCLEOTIDE SEQUENCE [LARGE SCALE GENOMIC DNA]</scope>
    <source>
        <strain evidence="1">W744_W776</strain>
    </source>
</reference>
<dbReference type="AlphaFoldDB" id="A0AAV6TEZ8"/>